<dbReference type="PROSITE" id="PS00146">
    <property type="entry name" value="BETA_LACTAMASE_A"/>
    <property type="match status" value="1"/>
</dbReference>
<dbReference type="InterPro" id="IPR050491">
    <property type="entry name" value="AmpC-like"/>
</dbReference>
<evidence type="ECO:0000256" key="1">
    <source>
        <dbReference type="SAM" id="MobiDB-lite"/>
    </source>
</evidence>
<dbReference type="InterPro" id="IPR023650">
    <property type="entry name" value="Beta-lactam_class-A_AS"/>
</dbReference>
<dbReference type="EMBL" id="QXMN01000021">
    <property type="protein sequence ID" value="RIX78098.1"/>
    <property type="molecule type" value="Genomic_DNA"/>
</dbReference>
<feature type="region of interest" description="Disordered" evidence="1">
    <location>
        <begin position="1"/>
        <end position="39"/>
    </location>
</feature>
<name>A0A9X8D3L9_9BURK</name>
<gene>
    <name evidence="3" type="ORF">D3H34_17095</name>
</gene>
<evidence type="ECO:0000313" key="3">
    <source>
        <dbReference type="EMBL" id="RIX78098.1"/>
    </source>
</evidence>
<dbReference type="Pfam" id="PF00144">
    <property type="entry name" value="Beta-lactamase"/>
    <property type="match status" value="1"/>
</dbReference>
<dbReference type="GO" id="GO:0016787">
    <property type="term" value="F:hydrolase activity"/>
    <property type="evidence" value="ECO:0007669"/>
    <property type="project" value="UniProtKB-KW"/>
</dbReference>
<evidence type="ECO:0000259" key="2">
    <source>
        <dbReference type="Pfam" id="PF00144"/>
    </source>
</evidence>
<proteinExistence type="predicted"/>
<evidence type="ECO:0000313" key="4">
    <source>
        <dbReference type="Proteomes" id="UP000265619"/>
    </source>
</evidence>
<dbReference type="Proteomes" id="UP000265619">
    <property type="component" value="Unassembled WGS sequence"/>
</dbReference>
<sequence length="432" mass="45751">MRRWRRWPTGATATRSAWKPHASKPKRRNDNTAESATMKPSRIPTAALLVLCVALQASPGMAQTACSPAPTWAGPPMRSAPEAVWQKDLNRPIDGQLSAGLQAALGDALDKMLPHVPAASVAVAIPGQGIWSATRGLARKAPPQPVVSDQQFQVASTVKTLTAAVVLQLAEEGRLKLGDTIDTWFPDAPNARLTTIEQLLRHTSGLVSFNALPSLGTAYRTPAEIIALGTSQKPQFCPGTNWSYSNTGYAMLGMIVEKVEGAPFAKVLAKRLVKPLALRHTAMRQPGVELPVVAGHASGRPVDAPDLYATPYAAGALASTAGDLAVFWHALLAGKVLPGASVHRMFTGMPAMTGPYAGSNAFYGMGVQLYDVPDGPGLMLGHSGGIEGFTSIVAYVPADDVFIAVAFNEKQVPAEAGLWALLRAVRTYRTKQ</sequence>
<reference evidence="3 4" key="1">
    <citation type="submission" date="2018-09" db="EMBL/GenBank/DDBJ databases">
        <title>Acidovorax cavernicola nov. sp. isolated from Gruta de las Maravillas (Aracena, Spain).</title>
        <authorList>
            <person name="Jurado V."/>
            <person name="Gutierrez-Patricio S."/>
            <person name="Gonzalez-Pimentel J.L."/>
            <person name="Miller A.Z."/>
            <person name="Laiz L."/>
            <person name="Saiz-Jimenez C."/>
        </authorList>
    </citation>
    <scope>NUCLEOTIDE SEQUENCE [LARGE SCALE GENOMIC DNA]</scope>
    <source>
        <strain evidence="3 4">1011MAR4D40.2</strain>
    </source>
</reference>
<accession>A0A9X8D3L9</accession>
<dbReference type="Gene3D" id="3.40.710.10">
    <property type="entry name" value="DD-peptidase/beta-lactamase superfamily"/>
    <property type="match status" value="1"/>
</dbReference>
<dbReference type="InterPro" id="IPR012338">
    <property type="entry name" value="Beta-lactam/transpept-like"/>
</dbReference>
<dbReference type="OrthoDB" id="9799367at2"/>
<dbReference type="PANTHER" id="PTHR46825:SF7">
    <property type="entry name" value="D-ALANYL-D-ALANINE CARBOXYPEPTIDASE"/>
    <property type="match status" value="1"/>
</dbReference>
<dbReference type="InterPro" id="IPR001466">
    <property type="entry name" value="Beta-lactam-related"/>
</dbReference>
<keyword evidence="4" id="KW-1185">Reference proteome</keyword>
<comment type="caution">
    <text evidence="3">The sequence shown here is derived from an EMBL/GenBank/DDBJ whole genome shotgun (WGS) entry which is preliminary data.</text>
</comment>
<organism evidence="3 4">
    <name type="scientific">Acidovorax cavernicola</name>
    <dbReference type="NCBI Taxonomy" id="1675792"/>
    <lineage>
        <taxon>Bacteria</taxon>
        <taxon>Pseudomonadati</taxon>
        <taxon>Pseudomonadota</taxon>
        <taxon>Betaproteobacteria</taxon>
        <taxon>Burkholderiales</taxon>
        <taxon>Comamonadaceae</taxon>
        <taxon>Acidovorax</taxon>
    </lineage>
</organism>
<keyword evidence="3" id="KW-0378">Hydrolase</keyword>
<dbReference type="AlphaFoldDB" id="A0A9X8D3L9"/>
<dbReference type="PANTHER" id="PTHR46825">
    <property type="entry name" value="D-ALANYL-D-ALANINE-CARBOXYPEPTIDASE/ENDOPEPTIDASE AMPH"/>
    <property type="match status" value="1"/>
</dbReference>
<feature type="domain" description="Beta-lactamase-related" evidence="2">
    <location>
        <begin position="115"/>
        <end position="418"/>
    </location>
</feature>
<dbReference type="SUPFAM" id="SSF56601">
    <property type="entry name" value="beta-lactamase/transpeptidase-like"/>
    <property type="match status" value="1"/>
</dbReference>
<protein>
    <submittedName>
        <fullName evidence="3">Class A beta-lactamase-related serine hydrolase</fullName>
    </submittedName>
</protein>